<dbReference type="GO" id="GO:0042546">
    <property type="term" value="P:cell wall biogenesis"/>
    <property type="evidence" value="ECO:0007669"/>
    <property type="project" value="InterPro"/>
</dbReference>
<dbReference type="GO" id="GO:0071555">
    <property type="term" value="P:cell wall organization"/>
    <property type="evidence" value="ECO:0007669"/>
    <property type="project" value="UniProtKB-UniRule"/>
</dbReference>
<keyword evidence="3 6" id="KW-0808">Transferase</keyword>
<dbReference type="EC" id="2.4.1.-" evidence="6"/>
<feature type="transmembrane region" description="Helical" evidence="6">
    <location>
        <begin position="12"/>
        <end position="31"/>
    </location>
</feature>
<keyword evidence="8" id="KW-1185">Reference proteome</keyword>
<evidence type="ECO:0000256" key="6">
    <source>
        <dbReference type="RuleBase" id="RU367004"/>
    </source>
</evidence>
<gene>
    <name evidence="7" type="ORF">ZIOFF_010477</name>
</gene>
<keyword evidence="5 6" id="KW-0961">Cell wall biogenesis/degradation</keyword>
<dbReference type="EMBL" id="JACMSC010000003">
    <property type="protein sequence ID" value="KAG6528324.1"/>
    <property type="molecule type" value="Genomic_DNA"/>
</dbReference>
<organism evidence="7 8">
    <name type="scientific">Zingiber officinale</name>
    <name type="common">Ginger</name>
    <name type="synonym">Amomum zingiber</name>
    <dbReference type="NCBI Taxonomy" id="94328"/>
    <lineage>
        <taxon>Eukaryota</taxon>
        <taxon>Viridiplantae</taxon>
        <taxon>Streptophyta</taxon>
        <taxon>Embryophyta</taxon>
        <taxon>Tracheophyta</taxon>
        <taxon>Spermatophyta</taxon>
        <taxon>Magnoliopsida</taxon>
        <taxon>Liliopsida</taxon>
        <taxon>Zingiberales</taxon>
        <taxon>Zingiberaceae</taxon>
        <taxon>Zingiber</taxon>
    </lineage>
</organism>
<dbReference type="Proteomes" id="UP000734854">
    <property type="component" value="Unassembled WGS sequence"/>
</dbReference>
<accession>A0A8J5HH13</accession>
<sequence length="528" mass="60452">MEVIAWKKKTWIRWIIPASCLLLVFFLLGAHEKLQFEWIQRGNRAALAALPATALSPDSPPPPRDELLGGLLSPNFDPTSCLSRFQSSSFRPPSPHLPSPYLLSRLRRYEALHKKCAPGTKLYQKSIRELKSDRFSTSNSSSPCNYIVWIPHYGLGNRVVSLVSSFFFALLNNRVLLIHETEEIKDLFCEPFPGTSWVLPSDFPIRNLESFDRDSKRSYGNLIRRNAVTLLPAYVYLHLPWYYDGFDRLFFCEEEQRNLRHVPWVLLKSDHYFVPALFLVREYEEELRQLFPERTTVFHHLVRYLLHPSNNVWGHAMRYYHAYLAKADSRVGIQIRNLKNEPVTFDYLLDQIVGCSLKEGVLPAVVAGNGKKSLKSYSDEKVKAVFMTSLDVRYYERVRSMYYEKATTTGEVVAVYEPGHEVEQKTEDQGHNVRAMAEIVLLSFSDKLVTTACSTFGYVAQGLSGVVPLVMLKPWKSNGAACRWAASPEPCYLIPPTNVCNQRSGFNKKMAKNVRQCEDETGGVKLFD</sequence>
<evidence type="ECO:0000256" key="3">
    <source>
        <dbReference type="ARBA" id="ARBA00022679"/>
    </source>
</evidence>
<comment type="subcellular location">
    <subcellularLocation>
        <location evidence="6">Golgi apparatus</location>
        <location evidence="6">Golgi stack membrane</location>
        <topology evidence="6">Single-pass type II membrane protein</topology>
    </subcellularLocation>
</comment>
<keyword evidence="6" id="KW-0333">Golgi apparatus</keyword>
<dbReference type="GO" id="GO:0008107">
    <property type="term" value="F:galactoside 2-alpha-L-fucosyltransferase activity"/>
    <property type="evidence" value="ECO:0007669"/>
    <property type="project" value="InterPro"/>
</dbReference>
<evidence type="ECO:0000256" key="4">
    <source>
        <dbReference type="ARBA" id="ARBA00023180"/>
    </source>
</evidence>
<protein>
    <recommendedName>
        <fullName evidence="6">Fucosyltransferase</fullName>
        <ecNumber evidence="6">2.4.1.-</ecNumber>
    </recommendedName>
</protein>
<dbReference type="PANTHER" id="PTHR31889">
    <property type="entry name" value="FUCOSYLTRANSFERASE 2-RELATED"/>
    <property type="match status" value="1"/>
</dbReference>
<reference evidence="7 8" key="1">
    <citation type="submission" date="2020-08" db="EMBL/GenBank/DDBJ databases">
        <title>Plant Genome Project.</title>
        <authorList>
            <person name="Zhang R.-G."/>
        </authorList>
    </citation>
    <scope>NUCLEOTIDE SEQUENCE [LARGE SCALE GENOMIC DNA]</scope>
    <source>
        <tissue evidence="7">Rhizome</tissue>
    </source>
</reference>
<keyword evidence="6" id="KW-0472">Membrane</keyword>
<comment type="caution">
    <text evidence="7">The sequence shown here is derived from an EMBL/GenBank/DDBJ whole genome shotgun (WGS) entry which is preliminary data.</text>
</comment>
<dbReference type="InterPro" id="IPR004938">
    <property type="entry name" value="XG_FTase"/>
</dbReference>
<evidence type="ECO:0000313" key="8">
    <source>
        <dbReference type="Proteomes" id="UP000734854"/>
    </source>
</evidence>
<keyword evidence="2 6" id="KW-0328">Glycosyltransferase</keyword>
<evidence type="ECO:0000313" key="7">
    <source>
        <dbReference type="EMBL" id="KAG6528324.1"/>
    </source>
</evidence>
<keyword evidence="6" id="KW-0812">Transmembrane</keyword>
<dbReference type="PANTHER" id="PTHR31889:SF2">
    <property type="entry name" value="FUCOSYLTRANSFERASE 3"/>
    <property type="match status" value="1"/>
</dbReference>
<comment type="similarity">
    <text evidence="1 6">Belongs to the glycosyltransferase 37 family.</text>
</comment>
<evidence type="ECO:0000256" key="5">
    <source>
        <dbReference type="ARBA" id="ARBA00023316"/>
    </source>
</evidence>
<evidence type="ECO:0000256" key="1">
    <source>
        <dbReference type="ARBA" id="ARBA00010481"/>
    </source>
</evidence>
<name>A0A8J5HH13_ZINOF</name>
<comment type="function">
    <text evidence="6">May be involved in cell wall biosynthesis.</text>
</comment>
<evidence type="ECO:0000256" key="2">
    <source>
        <dbReference type="ARBA" id="ARBA00022676"/>
    </source>
</evidence>
<keyword evidence="4" id="KW-0325">Glycoprotein</keyword>
<dbReference type="GO" id="GO:0032580">
    <property type="term" value="C:Golgi cisterna membrane"/>
    <property type="evidence" value="ECO:0007669"/>
    <property type="project" value="UniProtKB-SubCell"/>
</dbReference>
<dbReference type="Pfam" id="PF03254">
    <property type="entry name" value="XG_FTase"/>
    <property type="match status" value="1"/>
</dbReference>
<proteinExistence type="inferred from homology"/>
<keyword evidence="6" id="KW-1133">Transmembrane helix</keyword>
<dbReference type="AlphaFoldDB" id="A0A8J5HH13"/>
<dbReference type="GO" id="GO:0009969">
    <property type="term" value="P:xyloglucan biosynthetic process"/>
    <property type="evidence" value="ECO:0007669"/>
    <property type="project" value="TreeGrafter"/>
</dbReference>